<reference evidence="1" key="1">
    <citation type="journal article" date="2014" name="Int. J. Syst. Evol. Microbiol.">
        <title>Complete genome sequence of Corynebacterium casei LMG S-19264T (=DSM 44701T), isolated from a smear-ripened cheese.</title>
        <authorList>
            <consortium name="US DOE Joint Genome Institute (JGI-PGF)"/>
            <person name="Walter F."/>
            <person name="Albersmeier A."/>
            <person name="Kalinowski J."/>
            <person name="Ruckert C."/>
        </authorList>
    </citation>
    <scope>NUCLEOTIDE SEQUENCE</scope>
    <source>
        <strain evidence="1">CGMCC 4.7278</strain>
    </source>
</reference>
<dbReference type="InterPro" id="IPR029045">
    <property type="entry name" value="ClpP/crotonase-like_dom_sf"/>
</dbReference>
<dbReference type="EMBL" id="BMMW01000003">
    <property type="protein sequence ID" value="GGK56465.1"/>
    <property type="molecule type" value="Genomic_DNA"/>
</dbReference>
<proteinExistence type="predicted"/>
<gene>
    <name evidence="1" type="ORF">GCM10011591_30670</name>
</gene>
<sequence length="263" mass="27635">MGGSVSSFGDGLSGLGGKHGLSLGTVYSSVMPYLARSGDVFVLYLGNEGETDNENRFSPEWIAAFHAALDEVEKSEGAAALVTVATGKYYSNGLDTDYVFGNLDKIHGYLDSVHTLYTRLLTFPMPTIAAVNGHAFGAGAMLATAHDFRVMRADRGFWSLPEVLLGMPFTPGMNGLLKGRLANQVLVKAMTTGFRFGADDAIAAGIVDAKADGDQVLPTAVAQATALSSLRKPILPIIKTDLHAEALAALAIPVTPENLPFGS</sequence>
<protein>
    <submittedName>
        <fullName evidence="1">Enoyl-coa hydratase/isomerase family protein</fullName>
    </submittedName>
</protein>
<dbReference type="GO" id="GO:0004165">
    <property type="term" value="F:delta(3)-delta(2)-enoyl-CoA isomerase activity"/>
    <property type="evidence" value="ECO:0007669"/>
    <property type="project" value="TreeGrafter"/>
</dbReference>
<evidence type="ECO:0000313" key="1">
    <source>
        <dbReference type="EMBL" id="GGK56465.1"/>
    </source>
</evidence>
<dbReference type="GO" id="GO:0006635">
    <property type="term" value="P:fatty acid beta-oxidation"/>
    <property type="evidence" value="ECO:0007669"/>
    <property type="project" value="TreeGrafter"/>
</dbReference>
<dbReference type="InterPro" id="IPR001753">
    <property type="entry name" value="Enoyl-CoA_hydra/iso"/>
</dbReference>
<name>A0A917VAU5_9NOCA</name>
<reference evidence="1" key="2">
    <citation type="submission" date="2020-09" db="EMBL/GenBank/DDBJ databases">
        <authorList>
            <person name="Sun Q."/>
            <person name="Zhou Y."/>
        </authorList>
    </citation>
    <scope>NUCLEOTIDE SEQUENCE</scope>
    <source>
        <strain evidence="1">CGMCC 4.7278</strain>
    </source>
</reference>
<dbReference type="PANTHER" id="PTHR11941:SF75">
    <property type="entry name" value="ENOYL-COA HYDRATASE_ISOMERASE FAMILY PROTEIN"/>
    <property type="match status" value="1"/>
</dbReference>
<dbReference type="PANTHER" id="PTHR11941">
    <property type="entry name" value="ENOYL-COA HYDRATASE-RELATED"/>
    <property type="match status" value="1"/>
</dbReference>
<organism evidence="1 2">
    <name type="scientific">Nocardia camponoti</name>
    <dbReference type="NCBI Taxonomy" id="1616106"/>
    <lineage>
        <taxon>Bacteria</taxon>
        <taxon>Bacillati</taxon>
        <taxon>Actinomycetota</taxon>
        <taxon>Actinomycetes</taxon>
        <taxon>Mycobacteriales</taxon>
        <taxon>Nocardiaceae</taxon>
        <taxon>Nocardia</taxon>
    </lineage>
</organism>
<keyword evidence="2" id="KW-1185">Reference proteome</keyword>
<dbReference type="Proteomes" id="UP000612956">
    <property type="component" value="Unassembled WGS sequence"/>
</dbReference>
<comment type="caution">
    <text evidence="1">The sequence shown here is derived from an EMBL/GenBank/DDBJ whole genome shotgun (WGS) entry which is preliminary data.</text>
</comment>
<dbReference type="AlphaFoldDB" id="A0A917VAU5"/>
<evidence type="ECO:0000313" key="2">
    <source>
        <dbReference type="Proteomes" id="UP000612956"/>
    </source>
</evidence>
<dbReference type="Pfam" id="PF00378">
    <property type="entry name" value="ECH_1"/>
    <property type="match status" value="1"/>
</dbReference>
<accession>A0A917VAU5</accession>
<dbReference type="CDD" id="cd06558">
    <property type="entry name" value="crotonase-like"/>
    <property type="match status" value="1"/>
</dbReference>
<dbReference type="SUPFAM" id="SSF52096">
    <property type="entry name" value="ClpP/crotonase"/>
    <property type="match status" value="1"/>
</dbReference>
<dbReference type="Gene3D" id="3.90.226.10">
    <property type="entry name" value="2-enoyl-CoA Hydratase, Chain A, domain 1"/>
    <property type="match status" value="1"/>
</dbReference>